<keyword evidence="4 10" id="KW-0808">Transferase</keyword>
<evidence type="ECO:0000256" key="3">
    <source>
        <dbReference type="ARBA" id="ARBA00022516"/>
    </source>
</evidence>
<evidence type="ECO:0000256" key="8">
    <source>
        <dbReference type="ARBA" id="ARBA00024069"/>
    </source>
</evidence>
<dbReference type="GO" id="GO:0043811">
    <property type="term" value="F:phosphate:acyl-[acyl carrier protein] acyltransferase activity"/>
    <property type="evidence" value="ECO:0007669"/>
    <property type="project" value="UniProtKB-UniRule"/>
</dbReference>
<dbReference type="GO" id="GO:0008654">
    <property type="term" value="P:phospholipid biosynthetic process"/>
    <property type="evidence" value="ECO:0007669"/>
    <property type="project" value="UniProtKB-KW"/>
</dbReference>
<keyword evidence="5 10" id="KW-0443">Lipid metabolism</keyword>
<keyword evidence="3 10" id="KW-0444">Lipid biosynthesis</keyword>
<keyword evidence="2 10" id="KW-0963">Cytoplasm</keyword>
<comment type="pathway">
    <text evidence="10">Lipid metabolism; phospholipid metabolism.</text>
</comment>
<evidence type="ECO:0000256" key="4">
    <source>
        <dbReference type="ARBA" id="ARBA00022679"/>
    </source>
</evidence>
<dbReference type="Proteomes" id="UP000774750">
    <property type="component" value="Unassembled WGS sequence"/>
</dbReference>
<evidence type="ECO:0000256" key="5">
    <source>
        <dbReference type="ARBA" id="ARBA00023098"/>
    </source>
</evidence>
<dbReference type="GO" id="GO:0006633">
    <property type="term" value="P:fatty acid biosynthetic process"/>
    <property type="evidence" value="ECO:0007669"/>
    <property type="project" value="UniProtKB-UniRule"/>
</dbReference>
<dbReference type="InterPro" id="IPR012281">
    <property type="entry name" value="Phospholipid_synth_PlsX-like"/>
</dbReference>
<dbReference type="Pfam" id="PF02504">
    <property type="entry name" value="FA_synthesis"/>
    <property type="match status" value="1"/>
</dbReference>
<evidence type="ECO:0000313" key="12">
    <source>
        <dbReference type="Proteomes" id="UP000774750"/>
    </source>
</evidence>
<keyword evidence="7 10" id="KW-1208">Phospholipid metabolism</keyword>
<dbReference type="EMBL" id="JACJKY010000006">
    <property type="protein sequence ID" value="MBM6920599.1"/>
    <property type="molecule type" value="Genomic_DNA"/>
</dbReference>
<evidence type="ECO:0000313" key="11">
    <source>
        <dbReference type="EMBL" id="MBM6920599.1"/>
    </source>
</evidence>
<dbReference type="AlphaFoldDB" id="A0A938X8J0"/>
<dbReference type="RefSeq" id="WP_204445626.1">
    <property type="nucleotide sequence ID" value="NZ_JACJKY010000006.1"/>
</dbReference>
<reference evidence="11" key="1">
    <citation type="submission" date="2020-08" db="EMBL/GenBank/DDBJ databases">
        <authorList>
            <person name="Cejkova D."/>
            <person name="Kubasova T."/>
            <person name="Jahodarova E."/>
            <person name="Rychlik I."/>
        </authorList>
    </citation>
    <scope>NUCLEOTIDE SEQUENCE</scope>
    <source>
        <strain evidence="11">An559</strain>
    </source>
</reference>
<keyword evidence="6 10" id="KW-0594">Phospholipid biosynthesis</keyword>
<dbReference type="InterPro" id="IPR003664">
    <property type="entry name" value="FA_synthesis"/>
</dbReference>
<dbReference type="NCBIfam" id="TIGR00182">
    <property type="entry name" value="plsX"/>
    <property type="match status" value="1"/>
</dbReference>
<sequence>MRIIIDGFGGDHAPKAVLEGSRMAVDEYGVSIIMTGDKEQILSCAKENNISLDGIEIVHAPSVIPVDAHPQDIMTEYKDSSMAKAFELLNEGKGDAVVCAGSTGAMVVGASLMLRRIKGVRRATLAPIIPSETGCYMLMDAGANVECRPEMLVQFGVMGSVYMEKIMKIASPRVAVVNIGAEETKGRALELGVHAMMKDSDLFHFTGNIEPRYIPRGDADVVITDGFTGNVILKLTEGLGKMIGNALKDIFKSSFMGTLAGLLVLKKVKGFKKKMDYTEYGGAPLLGISKPVIKAHGSSNGVAFKNAIRQARDFVKMDVIGEITSSMEQLRQQNKERQNDGTV</sequence>
<dbReference type="PANTHER" id="PTHR30100">
    <property type="entry name" value="FATTY ACID/PHOSPHOLIPID SYNTHESIS PROTEIN PLSX"/>
    <property type="match status" value="1"/>
</dbReference>
<keyword evidence="12" id="KW-1185">Reference proteome</keyword>
<comment type="caution">
    <text evidence="11">The sequence shown here is derived from an EMBL/GenBank/DDBJ whole genome shotgun (WGS) entry which is preliminary data.</text>
</comment>
<comment type="subunit">
    <text evidence="9 10">Homodimer. Probably interacts with PlsY.</text>
</comment>
<dbReference type="GO" id="GO:0005737">
    <property type="term" value="C:cytoplasm"/>
    <property type="evidence" value="ECO:0007669"/>
    <property type="project" value="UniProtKB-SubCell"/>
</dbReference>
<comment type="subcellular location">
    <subcellularLocation>
        <location evidence="10">Cytoplasm</location>
    </subcellularLocation>
    <text evidence="10">Associated with the membrane possibly through PlsY.</text>
</comment>
<dbReference type="HAMAP" id="MF_00019">
    <property type="entry name" value="PlsX"/>
    <property type="match status" value="1"/>
</dbReference>
<accession>A0A938X8J0</accession>
<gene>
    <name evidence="10 11" type="primary">plsX</name>
    <name evidence="11" type="ORF">H6A12_05435</name>
</gene>
<dbReference type="Gene3D" id="3.40.718.10">
    <property type="entry name" value="Isopropylmalate Dehydrogenase"/>
    <property type="match status" value="1"/>
</dbReference>
<comment type="similarity">
    <text evidence="10">Belongs to the PlsX family.</text>
</comment>
<comment type="catalytic activity">
    <reaction evidence="1 10">
        <text>a fatty acyl-[ACP] + phosphate = an acyl phosphate + holo-[ACP]</text>
        <dbReference type="Rhea" id="RHEA:42292"/>
        <dbReference type="Rhea" id="RHEA-COMP:9685"/>
        <dbReference type="Rhea" id="RHEA-COMP:14125"/>
        <dbReference type="ChEBI" id="CHEBI:43474"/>
        <dbReference type="ChEBI" id="CHEBI:59918"/>
        <dbReference type="ChEBI" id="CHEBI:64479"/>
        <dbReference type="ChEBI" id="CHEBI:138651"/>
        <dbReference type="EC" id="2.3.1.274"/>
    </reaction>
</comment>
<name>A0A938X8J0_9FIRM</name>
<evidence type="ECO:0000256" key="10">
    <source>
        <dbReference type="HAMAP-Rule" id="MF_00019"/>
    </source>
</evidence>
<organism evidence="11 12">
    <name type="scientific">Merdimmobilis hominis</name>
    <dbReference type="NCBI Taxonomy" id="2897707"/>
    <lineage>
        <taxon>Bacteria</taxon>
        <taxon>Bacillati</taxon>
        <taxon>Bacillota</taxon>
        <taxon>Clostridia</taxon>
        <taxon>Eubacteriales</taxon>
        <taxon>Oscillospiraceae</taxon>
        <taxon>Merdimmobilis</taxon>
    </lineage>
</organism>
<evidence type="ECO:0000256" key="7">
    <source>
        <dbReference type="ARBA" id="ARBA00023264"/>
    </source>
</evidence>
<evidence type="ECO:0000256" key="2">
    <source>
        <dbReference type="ARBA" id="ARBA00022490"/>
    </source>
</evidence>
<protein>
    <recommendedName>
        <fullName evidence="8 10">Phosphate acyltransferase</fullName>
        <ecNumber evidence="8 10">2.3.1.274</ecNumber>
    </recommendedName>
    <alternativeName>
        <fullName evidence="10">Acyl-ACP phosphotransacylase</fullName>
    </alternativeName>
    <alternativeName>
        <fullName evidence="10">Acyl-[acyl-carrier-protein]--phosphate acyltransferase</fullName>
    </alternativeName>
    <alternativeName>
        <fullName evidence="10">Phosphate-acyl-ACP acyltransferase</fullName>
    </alternativeName>
</protein>
<evidence type="ECO:0000256" key="9">
    <source>
        <dbReference type="ARBA" id="ARBA00046608"/>
    </source>
</evidence>
<evidence type="ECO:0000256" key="6">
    <source>
        <dbReference type="ARBA" id="ARBA00023209"/>
    </source>
</evidence>
<dbReference type="SUPFAM" id="SSF53659">
    <property type="entry name" value="Isocitrate/Isopropylmalate dehydrogenase-like"/>
    <property type="match status" value="1"/>
</dbReference>
<dbReference type="PANTHER" id="PTHR30100:SF1">
    <property type="entry name" value="PHOSPHATE ACYLTRANSFERASE"/>
    <property type="match status" value="1"/>
</dbReference>
<keyword evidence="11" id="KW-0012">Acyltransferase</keyword>
<dbReference type="PIRSF" id="PIRSF002465">
    <property type="entry name" value="Phsphlp_syn_PlsX"/>
    <property type="match status" value="1"/>
</dbReference>
<proteinExistence type="inferred from homology"/>
<reference evidence="11" key="2">
    <citation type="journal article" date="2021" name="Sci. Rep.">
        <title>The distribution of antibiotic resistance genes in chicken gut microbiota commensals.</title>
        <authorList>
            <person name="Juricova H."/>
            <person name="Matiasovicova J."/>
            <person name="Kubasova T."/>
            <person name="Cejkova D."/>
            <person name="Rychlik I."/>
        </authorList>
    </citation>
    <scope>NUCLEOTIDE SEQUENCE</scope>
    <source>
        <strain evidence="11">An559</strain>
    </source>
</reference>
<evidence type="ECO:0000256" key="1">
    <source>
        <dbReference type="ARBA" id="ARBA00001232"/>
    </source>
</evidence>
<comment type="function">
    <text evidence="10">Catalyzes the reversible formation of acyl-phosphate (acyl-PO(4)) from acyl-[acyl-carrier-protein] (acyl-ACP). This enzyme utilizes acyl-ACP as fatty acyl donor, but not acyl-CoA.</text>
</comment>
<dbReference type="EC" id="2.3.1.274" evidence="8 10"/>